<feature type="transmembrane region" description="Helical" evidence="12">
    <location>
        <begin position="123"/>
        <end position="141"/>
    </location>
</feature>
<feature type="transmembrane region" description="Helical" evidence="12">
    <location>
        <begin position="6"/>
        <end position="27"/>
    </location>
</feature>
<dbReference type="GO" id="GO:0006814">
    <property type="term" value="P:sodium ion transport"/>
    <property type="evidence" value="ECO:0007669"/>
    <property type="project" value="UniProtKB-KW"/>
</dbReference>
<dbReference type="GO" id="GO:0005886">
    <property type="term" value="C:plasma membrane"/>
    <property type="evidence" value="ECO:0007669"/>
    <property type="project" value="UniProtKB-SubCell"/>
</dbReference>
<feature type="transmembrane region" description="Helical" evidence="12">
    <location>
        <begin position="179"/>
        <end position="198"/>
    </location>
</feature>
<evidence type="ECO:0000256" key="10">
    <source>
        <dbReference type="ARBA" id="ARBA00023201"/>
    </source>
</evidence>
<evidence type="ECO:0000256" key="11">
    <source>
        <dbReference type="RuleBase" id="RU362091"/>
    </source>
</evidence>
<keyword evidence="8" id="KW-0406">Ion transport</keyword>
<evidence type="ECO:0000256" key="5">
    <source>
        <dbReference type="ARBA" id="ARBA00022692"/>
    </source>
</evidence>
<evidence type="ECO:0000256" key="12">
    <source>
        <dbReference type="SAM" id="Phobius"/>
    </source>
</evidence>
<evidence type="ECO:0000256" key="8">
    <source>
        <dbReference type="ARBA" id="ARBA00023065"/>
    </source>
</evidence>
<name>A0AAN8WH66_HALRR</name>
<dbReference type="PROSITE" id="PS50283">
    <property type="entry name" value="NA_SOLUT_SYMP_3"/>
    <property type="match status" value="1"/>
</dbReference>
<feature type="transmembrane region" description="Helical" evidence="12">
    <location>
        <begin position="272"/>
        <end position="298"/>
    </location>
</feature>
<evidence type="ECO:0008006" key="15">
    <source>
        <dbReference type="Google" id="ProtNLM"/>
    </source>
</evidence>
<accession>A0AAN8WH66</accession>
<keyword evidence="14" id="KW-1185">Reference proteome</keyword>
<keyword evidence="5 12" id="KW-0812">Transmembrane</keyword>
<dbReference type="Proteomes" id="UP001381693">
    <property type="component" value="Unassembled WGS sequence"/>
</dbReference>
<feature type="transmembrane region" description="Helical" evidence="12">
    <location>
        <begin position="77"/>
        <end position="102"/>
    </location>
</feature>
<sequence>MALGIVDIVLLSISLLASAIIGLYYGVRGIQSTPLEYLLGGRSMRPFPLAMSMMVGTISAITIMGNAGEMYAYGTQLWVMDIGIVIGMIVVAKVFIPIMYPLQCVSLYQYIEKRFRSKRLRQATVILQLLGGYFFIGFLLYPPSIGLEYFTGLNILINIFITGFTCTVYSAFGGVKAVVYADVLQSLVMVAGVLAIVIQGSLNIGGLHKIWDIAYHGERIEFFNLDLDPYQRHSFWLCITFGLFFALSTFGVNQSQTQRFFSTGSVEQAKWVLYYAAVGIVFLKGITNIAGLVIYAIFKDCDPLTSPFMTIKDPSSVVVVYVLKVLTRIPGMTGVFVAAIYAAVLSSVSTQLNSMTALIWEDFLKVLPRFLDWSEEKKGAFQKALVFGSGIVGIILGLAVSQLGRSFLRTLYAINGALSGPLIGLFLVAVFLPWVNVRGASLGFVTSIILNIWIAVGQLFTQAGAEFLPLSRDGCPTSSTNASISTTPVPSLPSNFTVVEAAEDSN</sequence>
<feature type="transmembrane region" description="Helical" evidence="12">
    <location>
        <begin position="412"/>
        <end position="434"/>
    </location>
</feature>
<evidence type="ECO:0000256" key="1">
    <source>
        <dbReference type="ARBA" id="ARBA00004651"/>
    </source>
</evidence>
<dbReference type="NCBIfam" id="TIGR00813">
    <property type="entry name" value="sss"/>
    <property type="match status" value="1"/>
</dbReference>
<feature type="transmembrane region" description="Helical" evidence="12">
    <location>
        <begin position="233"/>
        <end position="252"/>
    </location>
</feature>
<evidence type="ECO:0000313" key="13">
    <source>
        <dbReference type="EMBL" id="KAK7066255.1"/>
    </source>
</evidence>
<evidence type="ECO:0000256" key="3">
    <source>
        <dbReference type="ARBA" id="ARBA00022448"/>
    </source>
</evidence>
<evidence type="ECO:0000313" key="14">
    <source>
        <dbReference type="Proteomes" id="UP001381693"/>
    </source>
</evidence>
<evidence type="ECO:0000256" key="2">
    <source>
        <dbReference type="ARBA" id="ARBA00006434"/>
    </source>
</evidence>
<dbReference type="GO" id="GO:0015293">
    <property type="term" value="F:symporter activity"/>
    <property type="evidence" value="ECO:0007669"/>
    <property type="project" value="TreeGrafter"/>
</dbReference>
<dbReference type="Gene3D" id="1.20.1730.10">
    <property type="entry name" value="Sodium/glucose cotransporter"/>
    <property type="match status" value="1"/>
</dbReference>
<feature type="transmembrane region" description="Helical" evidence="12">
    <location>
        <begin position="440"/>
        <end position="460"/>
    </location>
</feature>
<comment type="similarity">
    <text evidence="2 11">Belongs to the sodium:solute symporter (SSF) (TC 2.A.21) family.</text>
</comment>
<dbReference type="InterPro" id="IPR051163">
    <property type="entry name" value="Sodium:Solute_Symporter_SSF"/>
</dbReference>
<feature type="transmembrane region" description="Helical" evidence="12">
    <location>
        <begin position="153"/>
        <end position="172"/>
    </location>
</feature>
<keyword evidence="4" id="KW-1003">Cell membrane</keyword>
<dbReference type="InterPro" id="IPR038377">
    <property type="entry name" value="Na/Glc_symporter_sf"/>
</dbReference>
<keyword evidence="10" id="KW-0739">Sodium transport</keyword>
<dbReference type="PANTHER" id="PTHR42985">
    <property type="entry name" value="SODIUM-COUPLED MONOCARBOXYLATE TRANSPORTER"/>
    <property type="match status" value="1"/>
</dbReference>
<feature type="transmembrane region" description="Helical" evidence="12">
    <location>
        <begin position="380"/>
        <end position="400"/>
    </location>
</feature>
<evidence type="ECO:0000256" key="4">
    <source>
        <dbReference type="ARBA" id="ARBA00022475"/>
    </source>
</evidence>
<comment type="caution">
    <text evidence="13">The sequence shown here is derived from an EMBL/GenBank/DDBJ whole genome shotgun (WGS) entry which is preliminary data.</text>
</comment>
<dbReference type="InterPro" id="IPR001734">
    <property type="entry name" value="Na/solute_symporter"/>
</dbReference>
<evidence type="ECO:0000256" key="9">
    <source>
        <dbReference type="ARBA" id="ARBA00023136"/>
    </source>
</evidence>
<comment type="subcellular location">
    <subcellularLocation>
        <location evidence="1">Cell membrane</location>
        <topology evidence="1">Multi-pass membrane protein</topology>
    </subcellularLocation>
</comment>
<evidence type="ECO:0000256" key="7">
    <source>
        <dbReference type="ARBA" id="ARBA00023053"/>
    </source>
</evidence>
<organism evidence="13 14">
    <name type="scientific">Halocaridina rubra</name>
    <name type="common">Hawaiian red shrimp</name>
    <dbReference type="NCBI Taxonomy" id="373956"/>
    <lineage>
        <taxon>Eukaryota</taxon>
        <taxon>Metazoa</taxon>
        <taxon>Ecdysozoa</taxon>
        <taxon>Arthropoda</taxon>
        <taxon>Crustacea</taxon>
        <taxon>Multicrustacea</taxon>
        <taxon>Malacostraca</taxon>
        <taxon>Eumalacostraca</taxon>
        <taxon>Eucarida</taxon>
        <taxon>Decapoda</taxon>
        <taxon>Pleocyemata</taxon>
        <taxon>Caridea</taxon>
        <taxon>Atyoidea</taxon>
        <taxon>Atyidae</taxon>
        <taxon>Halocaridina</taxon>
    </lineage>
</organism>
<dbReference type="Pfam" id="PF00474">
    <property type="entry name" value="SSF"/>
    <property type="match status" value="1"/>
</dbReference>
<keyword evidence="7" id="KW-0915">Sodium</keyword>
<protein>
    <recommendedName>
        <fullName evidence="15">Sodium-coupled monocarboxylate transporter 1</fullName>
    </recommendedName>
</protein>
<dbReference type="AlphaFoldDB" id="A0AAN8WH66"/>
<keyword evidence="3" id="KW-0813">Transport</keyword>
<proteinExistence type="inferred from homology"/>
<evidence type="ECO:0000256" key="6">
    <source>
        <dbReference type="ARBA" id="ARBA00022989"/>
    </source>
</evidence>
<reference evidence="13 14" key="1">
    <citation type="submission" date="2023-11" db="EMBL/GenBank/DDBJ databases">
        <title>Halocaridina rubra genome assembly.</title>
        <authorList>
            <person name="Smith C."/>
        </authorList>
    </citation>
    <scope>NUCLEOTIDE SEQUENCE [LARGE SCALE GENOMIC DNA]</scope>
    <source>
        <strain evidence="13">EP-1</strain>
        <tissue evidence="13">Whole</tissue>
    </source>
</reference>
<feature type="transmembrane region" description="Helical" evidence="12">
    <location>
        <begin position="47"/>
        <end position="65"/>
    </location>
</feature>
<dbReference type="EMBL" id="JAXCGZ010019300">
    <property type="protein sequence ID" value="KAK7066255.1"/>
    <property type="molecule type" value="Genomic_DNA"/>
</dbReference>
<keyword evidence="9 12" id="KW-0472">Membrane</keyword>
<dbReference type="PANTHER" id="PTHR42985:SF40">
    <property type="entry name" value="LD47995P-RELATED"/>
    <property type="match status" value="1"/>
</dbReference>
<gene>
    <name evidence="13" type="ORF">SK128_003763</name>
</gene>
<keyword evidence="6 12" id="KW-1133">Transmembrane helix</keyword>
<feature type="transmembrane region" description="Helical" evidence="12">
    <location>
        <begin position="335"/>
        <end position="360"/>
    </location>
</feature>
<feature type="non-terminal residue" evidence="13">
    <location>
        <position position="506"/>
    </location>
</feature>